<dbReference type="EMBL" id="JAHUTI010094280">
    <property type="protein sequence ID" value="MED6262743.1"/>
    <property type="molecule type" value="Genomic_DNA"/>
</dbReference>
<feature type="compositionally biased region" description="Low complexity" evidence="1">
    <location>
        <begin position="32"/>
        <end position="41"/>
    </location>
</feature>
<feature type="compositionally biased region" description="Polar residues" evidence="1">
    <location>
        <begin position="42"/>
        <end position="51"/>
    </location>
</feature>
<evidence type="ECO:0000256" key="1">
    <source>
        <dbReference type="SAM" id="MobiDB-lite"/>
    </source>
</evidence>
<name>A0ABU7CII2_9TELE</name>
<keyword evidence="3" id="KW-1185">Reference proteome</keyword>
<dbReference type="Proteomes" id="UP001345963">
    <property type="component" value="Unassembled WGS sequence"/>
</dbReference>
<gene>
    <name evidence="2" type="ORF">ATANTOWER_025116</name>
</gene>
<comment type="caution">
    <text evidence="2">The sequence shown here is derived from an EMBL/GenBank/DDBJ whole genome shotgun (WGS) entry which is preliminary data.</text>
</comment>
<reference evidence="2 3" key="1">
    <citation type="submission" date="2021-07" db="EMBL/GenBank/DDBJ databases">
        <authorList>
            <person name="Palmer J.M."/>
        </authorList>
    </citation>
    <scope>NUCLEOTIDE SEQUENCE [LARGE SCALE GENOMIC DNA]</scope>
    <source>
        <strain evidence="2 3">AT_MEX2019</strain>
        <tissue evidence="2">Muscle</tissue>
    </source>
</reference>
<protein>
    <submittedName>
        <fullName evidence="2">Uncharacterized protein</fullName>
    </submittedName>
</protein>
<sequence length="120" mass="13245">MKKITSFKQKDNRTNGCLDRANELNTFFNRFSSETSSTSSSPAHSQTNTRPSFDLQLSCHISNVLYTTSATDPSASKFLSSTKSDDAGAPFAPLHMSVSSQVKMQLQRIRLPAQESLRPV</sequence>
<evidence type="ECO:0000313" key="2">
    <source>
        <dbReference type="EMBL" id="MED6262743.1"/>
    </source>
</evidence>
<accession>A0ABU7CII2</accession>
<evidence type="ECO:0000313" key="3">
    <source>
        <dbReference type="Proteomes" id="UP001345963"/>
    </source>
</evidence>
<organism evidence="2 3">
    <name type="scientific">Ataeniobius toweri</name>
    <dbReference type="NCBI Taxonomy" id="208326"/>
    <lineage>
        <taxon>Eukaryota</taxon>
        <taxon>Metazoa</taxon>
        <taxon>Chordata</taxon>
        <taxon>Craniata</taxon>
        <taxon>Vertebrata</taxon>
        <taxon>Euteleostomi</taxon>
        <taxon>Actinopterygii</taxon>
        <taxon>Neopterygii</taxon>
        <taxon>Teleostei</taxon>
        <taxon>Neoteleostei</taxon>
        <taxon>Acanthomorphata</taxon>
        <taxon>Ovalentaria</taxon>
        <taxon>Atherinomorphae</taxon>
        <taxon>Cyprinodontiformes</taxon>
        <taxon>Goodeidae</taxon>
        <taxon>Ataeniobius</taxon>
    </lineage>
</organism>
<proteinExistence type="predicted"/>
<feature type="region of interest" description="Disordered" evidence="1">
    <location>
        <begin position="32"/>
        <end position="51"/>
    </location>
</feature>